<keyword evidence="3" id="KW-0611">Plant defense</keyword>
<name>A0AAD8N3E3_9APIA</name>
<comment type="similarity">
    <text evidence="4 5">Belongs to the small heat shock protein (HSP20) family.</text>
</comment>
<comment type="subcellular location">
    <subcellularLocation>
        <location evidence="1">Cell membrane</location>
        <topology evidence="1">Single-pass membrane protein</topology>
    </subcellularLocation>
</comment>
<evidence type="ECO:0000256" key="1">
    <source>
        <dbReference type="ARBA" id="ARBA00004162"/>
    </source>
</evidence>
<organism evidence="9 10">
    <name type="scientific">Heracleum sosnowskyi</name>
    <dbReference type="NCBI Taxonomy" id="360622"/>
    <lineage>
        <taxon>Eukaryota</taxon>
        <taxon>Viridiplantae</taxon>
        <taxon>Streptophyta</taxon>
        <taxon>Embryophyta</taxon>
        <taxon>Tracheophyta</taxon>
        <taxon>Spermatophyta</taxon>
        <taxon>Magnoliopsida</taxon>
        <taxon>eudicotyledons</taxon>
        <taxon>Gunneridae</taxon>
        <taxon>Pentapetalae</taxon>
        <taxon>asterids</taxon>
        <taxon>campanulids</taxon>
        <taxon>Apiales</taxon>
        <taxon>Apiaceae</taxon>
        <taxon>Apioideae</taxon>
        <taxon>apioid superclade</taxon>
        <taxon>Tordylieae</taxon>
        <taxon>Tordyliinae</taxon>
        <taxon>Heracleum</taxon>
    </lineage>
</organism>
<evidence type="ECO:0000256" key="3">
    <source>
        <dbReference type="ARBA" id="ARBA00022821"/>
    </source>
</evidence>
<dbReference type="Proteomes" id="UP001237642">
    <property type="component" value="Unassembled WGS sequence"/>
</dbReference>
<comment type="caution">
    <text evidence="9">The sequence shown here is derived from an EMBL/GenBank/DDBJ whole genome shotgun (WGS) entry which is preliminary data.</text>
</comment>
<dbReference type="AlphaFoldDB" id="A0AAD8N3E3"/>
<feature type="compositionally biased region" description="Low complexity" evidence="6">
    <location>
        <begin position="127"/>
        <end position="137"/>
    </location>
</feature>
<keyword evidence="7" id="KW-0812">Transmembrane</keyword>
<feature type="compositionally biased region" description="Basic and acidic residues" evidence="6">
    <location>
        <begin position="138"/>
        <end position="153"/>
    </location>
</feature>
<feature type="compositionally biased region" description="Basic and acidic residues" evidence="6">
    <location>
        <begin position="212"/>
        <end position="222"/>
    </location>
</feature>
<feature type="compositionally biased region" description="Polar residues" evidence="6">
    <location>
        <begin position="105"/>
        <end position="118"/>
    </location>
</feature>
<feature type="compositionally biased region" description="Basic and acidic residues" evidence="6">
    <location>
        <begin position="160"/>
        <end position="173"/>
    </location>
</feature>
<reference evidence="9" key="2">
    <citation type="submission" date="2023-05" db="EMBL/GenBank/DDBJ databases">
        <authorList>
            <person name="Schelkunov M.I."/>
        </authorList>
    </citation>
    <scope>NUCLEOTIDE SEQUENCE</scope>
    <source>
        <strain evidence="9">Hsosn_3</strain>
        <tissue evidence="9">Leaf</tissue>
    </source>
</reference>
<feature type="region of interest" description="Disordered" evidence="6">
    <location>
        <begin position="200"/>
        <end position="249"/>
    </location>
</feature>
<dbReference type="CDD" id="cd06464">
    <property type="entry name" value="ACD_sHsps-like"/>
    <property type="match status" value="1"/>
</dbReference>
<sequence length="297" mass="33474">MEAMQRAMATKVYQDFVPPTELVEEPECDTLLVYLPGYKKEQLRVQLTKTRNLVVSGEHPVGENTWRRFQKRIPISSNCDIAKITAKFEDSILYITQPKLIASAETQNQKKPTSNQEDLTQEQDQNKPTTTKTPEPYKYVDKKEDTDVVDQKQADNTNMETKETAEENVKKLSEKGNISQDVVDNYDAKTVIDKISDVKQTKKTAENGATKGKGDNDAKSVSDKNSSVKQTKKTAETGEMEGNGDQKQKTYPGYFATKLNIRKEVINIVIAILVAIAFGLHVKYSVKSWKRTGIEDV</sequence>
<keyword evidence="7" id="KW-1133">Transmembrane helix</keyword>
<dbReference type="PANTHER" id="PTHR43670">
    <property type="entry name" value="HEAT SHOCK PROTEIN 26"/>
    <property type="match status" value="1"/>
</dbReference>
<dbReference type="InterPro" id="IPR008978">
    <property type="entry name" value="HSP20-like_chaperone"/>
</dbReference>
<evidence type="ECO:0000313" key="9">
    <source>
        <dbReference type="EMBL" id="KAK1394502.1"/>
    </source>
</evidence>
<evidence type="ECO:0000259" key="8">
    <source>
        <dbReference type="PROSITE" id="PS01031"/>
    </source>
</evidence>
<dbReference type="GO" id="GO:0005886">
    <property type="term" value="C:plasma membrane"/>
    <property type="evidence" value="ECO:0007669"/>
    <property type="project" value="UniProtKB-SubCell"/>
</dbReference>
<feature type="transmembrane region" description="Helical" evidence="7">
    <location>
        <begin position="265"/>
        <end position="282"/>
    </location>
</feature>
<evidence type="ECO:0000313" key="10">
    <source>
        <dbReference type="Proteomes" id="UP001237642"/>
    </source>
</evidence>
<dbReference type="EMBL" id="JAUIZM010000003">
    <property type="protein sequence ID" value="KAK1394502.1"/>
    <property type="molecule type" value="Genomic_DNA"/>
</dbReference>
<keyword evidence="10" id="KW-1185">Reference proteome</keyword>
<dbReference type="PROSITE" id="PS01031">
    <property type="entry name" value="SHSP"/>
    <property type="match status" value="1"/>
</dbReference>
<evidence type="ECO:0000256" key="4">
    <source>
        <dbReference type="PROSITE-ProRule" id="PRU00285"/>
    </source>
</evidence>
<keyword evidence="2" id="KW-1003">Cell membrane</keyword>
<dbReference type="Pfam" id="PF00011">
    <property type="entry name" value="HSP20"/>
    <property type="match status" value="1"/>
</dbReference>
<keyword evidence="7" id="KW-0472">Membrane</keyword>
<feature type="region of interest" description="Disordered" evidence="6">
    <location>
        <begin position="105"/>
        <end position="173"/>
    </location>
</feature>
<dbReference type="PANTHER" id="PTHR43670:SF73">
    <property type="entry name" value="INACTIVE PROTEIN RESTRICTED TEV MOVEMENT 2-LIKE"/>
    <property type="match status" value="1"/>
</dbReference>
<proteinExistence type="inferred from homology"/>
<dbReference type="Gene3D" id="2.60.40.790">
    <property type="match status" value="1"/>
</dbReference>
<evidence type="ECO:0000256" key="6">
    <source>
        <dbReference type="SAM" id="MobiDB-lite"/>
    </source>
</evidence>
<gene>
    <name evidence="9" type="ORF">POM88_013558</name>
</gene>
<reference evidence="9" key="1">
    <citation type="submission" date="2023-02" db="EMBL/GenBank/DDBJ databases">
        <title>Genome of toxic invasive species Heracleum sosnowskyi carries increased number of genes despite the absence of recent whole-genome duplications.</title>
        <authorList>
            <person name="Schelkunov M."/>
            <person name="Shtratnikova V."/>
            <person name="Makarenko M."/>
            <person name="Klepikova A."/>
            <person name="Omelchenko D."/>
            <person name="Novikova G."/>
            <person name="Obukhova E."/>
            <person name="Bogdanov V."/>
            <person name="Penin A."/>
            <person name="Logacheva M."/>
        </authorList>
    </citation>
    <scope>NUCLEOTIDE SEQUENCE</scope>
    <source>
        <strain evidence="9">Hsosn_3</strain>
        <tissue evidence="9">Leaf</tissue>
    </source>
</reference>
<accession>A0AAD8N3E3</accession>
<evidence type="ECO:0000256" key="7">
    <source>
        <dbReference type="SAM" id="Phobius"/>
    </source>
</evidence>
<protein>
    <submittedName>
        <fullName evidence="9">Inactive protein RESTRICTED TEV MOVEMENT 2-like</fullName>
    </submittedName>
</protein>
<dbReference type="SUPFAM" id="SSF49764">
    <property type="entry name" value="HSP20-like chaperones"/>
    <property type="match status" value="1"/>
</dbReference>
<dbReference type="GO" id="GO:0006952">
    <property type="term" value="P:defense response"/>
    <property type="evidence" value="ECO:0007669"/>
    <property type="project" value="UniProtKB-KW"/>
</dbReference>
<evidence type="ECO:0000256" key="5">
    <source>
        <dbReference type="RuleBase" id="RU003616"/>
    </source>
</evidence>
<dbReference type="InterPro" id="IPR002068">
    <property type="entry name" value="A-crystallin/Hsp20_dom"/>
</dbReference>
<feature type="domain" description="SHSP" evidence="8">
    <location>
        <begin position="11"/>
        <end position="114"/>
    </location>
</feature>
<dbReference type="GO" id="GO:0034605">
    <property type="term" value="P:cellular response to heat"/>
    <property type="evidence" value="ECO:0007669"/>
    <property type="project" value="TreeGrafter"/>
</dbReference>
<evidence type="ECO:0000256" key="2">
    <source>
        <dbReference type="ARBA" id="ARBA00022475"/>
    </source>
</evidence>